<evidence type="ECO:0000313" key="4">
    <source>
        <dbReference type="EnsemblPlants" id="cds.evm.model.01.2113"/>
    </source>
</evidence>
<evidence type="ECO:0000313" key="5">
    <source>
        <dbReference type="Proteomes" id="UP000596661"/>
    </source>
</evidence>
<evidence type="ECO:0000256" key="1">
    <source>
        <dbReference type="SAM" id="MobiDB-lite"/>
    </source>
</evidence>
<organism evidence="4 5">
    <name type="scientific">Cannabis sativa</name>
    <name type="common">Hemp</name>
    <name type="synonym">Marijuana</name>
    <dbReference type="NCBI Taxonomy" id="3483"/>
    <lineage>
        <taxon>Eukaryota</taxon>
        <taxon>Viridiplantae</taxon>
        <taxon>Streptophyta</taxon>
        <taxon>Embryophyta</taxon>
        <taxon>Tracheophyta</taxon>
        <taxon>Spermatophyta</taxon>
        <taxon>Magnoliopsida</taxon>
        <taxon>eudicotyledons</taxon>
        <taxon>Gunneridae</taxon>
        <taxon>Pentapetalae</taxon>
        <taxon>rosids</taxon>
        <taxon>fabids</taxon>
        <taxon>Rosales</taxon>
        <taxon>Cannabaceae</taxon>
        <taxon>Cannabis</taxon>
    </lineage>
</organism>
<name>A0A803NJS2_CANSA</name>
<sequence>MSKQGANITLEDEKEYVLAFSETIQPTPTIDDRWCLVGRFLAQRSIDFDTMQHLMASLWQPGRRMFVKELDDNRTSWELWRIYLQVRVTLDVNKPLKRRRRVKKDATEEFCCNFKYEHVSLFCFICGILGHSEGYCPSLFTTPLEKIVKPYGSFMRAQPHRRNHKIRAKWLGSYSEFIDAGEELLLPEVEDDLTTNTAGITSAMEKIRGVNVGAMDFGEINVRVDPTLSANKSHNPGDSHTLTHKDFNKSTSQSPLPAVTSNMLVVIDNKRQMTQLGLSYGPVSMEEEMNVGLFMVDVQGHSGGLALLWRFDDEANLLGFSNSHIDLKITVSGTPSWQLTEMYGEPNRHLRRKTWDLLHDLSSESSLP</sequence>
<dbReference type="InterPro" id="IPR025836">
    <property type="entry name" value="Zn_knuckle_CX2CX4HX4C"/>
</dbReference>
<feature type="domain" description="Zinc knuckle CX2CX4HX4C" evidence="3">
    <location>
        <begin position="90"/>
        <end position="137"/>
    </location>
</feature>
<dbReference type="AlphaFoldDB" id="A0A803NJS2"/>
<evidence type="ECO:0008006" key="6">
    <source>
        <dbReference type="Google" id="ProtNLM"/>
    </source>
</evidence>
<dbReference type="InterPro" id="IPR040256">
    <property type="entry name" value="At4g02000-like"/>
</dbReference>
<reference evidence="4" key="2">
    <citation type="submission" date="2021-03" db="UniProtKB">
        <authorList>
            <consortium name="EnsemblPlants"/>
        </authorList>
    </citation>
    <scope>IDENTIFICATION</scope>
</reference>
<dbReference type="Proteomes" id="UP000596661">
    <property type="component" value="Chromosome 1"/>
</dbReference>
<dbReference type="PANTHER" id="PTHR31286">
    <property type="entry name" value="GLYCINE-RICH CELL WALL STRUCTURAL PROTEIN 1.8-LIKE"/>
    <property type="match status" value="1"/>
</dbReference>
<feature type="domain" description="DUF4283" evidence="2">
    <location>
        <begin position="33"/>
        <end position="74"/>
    </location>
</feature>
<evidence type="ECO:0000259" key="2">
    <source>
        <dbReference type="Pfam" id="PF14111"/>
    </source>
</evidence>
<accession>A0A803NJS2</accession>
<feature type="region of interest" description="Disordered" evidence="1">
    <location>
        <begin position="230"/>
        <end position="255"/>
    </location>
</feature>
<dbReference type="Gramene" id="evm.model.01.2113">
    <property type="protein sequence ID" value="cds.evm.model.01.2113"/>
    <property type="gene ID" value="evm.TU.01.2113"/>
</dbReference>
<proteinExistence type="predicted"/>
<dbReference type="EMBL" id="UZAU01000059">
    <property type="status" value="NOT_ANNOTATED_CDS"/>
    <property type="molecule type" value="Genomic_DNA"/>
</dbReference>
<dbReference type="Pfam" id="PF14392">
    <property type="entry name" value="zf-CCHC_4"/>
    <property type="match status" value="1"/>
</dbReference>
<dbReference type="EnsemblPlants" id="evm.model.01.2113">
    <property type="protein sequence ID" value="cds.evm.model.01.2113"/>
    <property type="gene ID" value="evm.TU.01.2113"/>
</dbReference>
<reference evidence="4" key="1">
    <citation type="submission" date="2018-11" db="EMBL/GenBank/DDBJ databases">
        <authorList>
            <person name="Grassa J C."/>
        </authorList>
    </citation>
    <scope>NUCLEOTIDE SEQUENCE [LARGE SCALE GENOMIC DNA]</scope>
</reference>
<dbReference type="Pfam" id="PF14111">
    <property type="entry name" value="DUF4283"/>
    <property type="match status" value="1"/>
</dbReference>
<feature type="compositionally biased region" description="Basic and acidic residues" evidence="1">
    <location>
        <begin position="235"/>
        <end position="248"/>
    </location>
</feature>
<protein>
    <recommendedName>
        <fullName evidence="6">Zinc knuckle CX2CX4HX4C domain-containing protein</fullName>
    </recommendedName>
</protein>
<dbReference type="PANTHER" id="PTHR31286:SF153">
    <property type="entry name" value="DUF4283 DOMAIN PROTEIN"/>
    <property type="match status" value="1"/>
</dbReference>
<evidence type="ECO:0000259" key="3">
    <source>
        <dbReference type="Pfam" id="PF14392"/>
    </source>
</evidence>
<keyword evidence="5" id="KW-1185">Reference proteome</keyword>
<dbReference type="InterPro" id="IPR025558">
    <property type="entry name" value="DUF4283"/>
</dbReference>